<dbReference type="Proteomes" id="UP000288805">
    <property type="component" value="Unassembled WGS sequence"/>
</dbReference>
<dbReference type="SUPFAM" id="SSF56219">
    <property type="entry name" value="DNase I-like"/>
    <property type="match status" value="1"/>
</dbReference>
<dbReference type="GO" id="GO:0003677">
    <property type="term" value="F:DNA binding"/>
    <property type="evidence" value="ECO:0007669"/>
    <property type="project" value="InterPro"/>
</dbReference>
<dbReference type="InterPro" id="IPR036691">
    <property type="entry name" value="Endo/exonu/phosph_ase_sf"/>
</dbReference>
<evidence type="ECO:0000259" key="1">
    <source>
        <dbReference type="Pfam" id="PF03372"/>
    </source>
</evidence>
<dbReference type="GO" id="GO:0004519">
    <property type="term" value="F:endonuclease activity"/>
    <property type="evidence" value="ECO:0007669"/>
    <property type="project" value="InterPro"/>
</dbReference>
<accession>A0A438HJQ7</accession>
<reference evidence="2 3" key="1">
    <citation type="journal article" date="2018" name="PLoS Genet.">
        <title>Population sequencing reveals clonal diversity and ancestral inbreeding in the grapevine cultivar Chardonnay.</title>
        <authorList>
            <person name="Roach M.J."/>
            <person name="Johnson D.L."/>
            <person name="Bohlmann J."/>
            <person name="van Vuuren H.J."/>
            <person name="Jones S.J."/>
            <person name="Pretorius I.S."/>
            <person name="Schmidt S.A."/>
            <person name="Borneman A.R."/>
        </authorList>
    </citation>
    <scope>NUCLEOTIDE SEQUENCE [LARGE SCALE GENOMIC DNA]</scope>
    <source>
        <strain evidence="3">cv. Chardonnay</strain>
        <tissue evidence="2">Leaf</tissue>
    </source>
</reference>
<proteinExistence type="predicted"/>
<name>A0A438HJQ7_VITVI</name>
<dbReference type="Gene3D" id="3.60.10.10">
    <property type="entry name" value="Endonuclease/exonuclease/phosphatase"/>
    <property type="match status" value="1"/>
</dbReference>
<dbReference type="AlphaFoldDB" id="A0A438HJQ7"/>
<comment type="caution">
    <text evidence="2">The sequence shown here is derived from an EMBL/GenBank/DDBJ whole genome shotgun (WGS) entry which is preliminary data.</text>
</comment>
<feature type="domain" description="Endonuclease/exonuclease/phosphatase" evidence="1">
    <location>
        <begin position="586"/>
        <end position="769"/>
    </location>
</feature>
<sequence length="1065" mass="119436">MIEHLTKAIEMTSHLGFNRKYRGKFRVHLMEVGFNNHRRFIRISEFATNRKSTCLVIPEGEKGRGWENLKSVLSSMLVVPPSNAVEKGRQYKGEKSIHNHVGPLYRSFANVVNYEGPRRGGLVLVGKWVRAVVCECNADSVKWVEVGRAVARSLGKKGVTMIVPISVQLRRWLPKENSEIEGKFRGGWIELRGLPFHLWSEARVRIAMKDRSVLPALIEVIDGDWVFTISVVVVEVEDVWRGSVMGESTWEVFASHSGTGGGRRVERVRSMAGGRCRVGEDGRMKKGGERSMADVFPVGTHEEAEGVKACGEEVSSDEDCRATERKAQSLSKPGPLFAKVGCNLKGPSGLGQRLGGKKPDDKKDEWFREERSEIWFKEAVDYPFSSKFCSPTRGSSSRGEVASCKPSFDEDREGFLGRVGSDIRGLAVMVLPSTPEIRGKGLSFMGNCGLLVAENLEVNSSSPTQSPLSSLPPSCGLASSFLSSSILNLPSSTFLSQFPMENRVTSEFFSKKDDVGTVGQISVGIPNLVVEEIQSAYPNQLTESFNPIMSKPILPNKVSNLVTVSQGDTMGSPSGIFQEEEQMLHSWNTRGLSSRKKRRVVKDFLRSENPDVVMIQETKKAECDRSEEMVIGSFSVSVKFALDGCRPLWLSVVYSPNNSLLRKDFWVELLDIFGLSFPFWCVGGDFNVIRRSSEKLGGSSLTPSMKDFDDFIRECELLDPPLRSAPFTWSNMQESPVCKRLDRFLYSNEWEQLFPQSLQEVLPRWTSNHWPIVLETNLFKWGPTRFRLRLVPISGESASRLDSPFTEEEISKAIFQLERDKAPGPDGFTIVVFQDCWDVIKEDLVRVFAEFHRSGIINQSTNASFIVLLPKKSMSKKISDFRPINLITSLYKIIAKVLSGRLRGVLHETIHSTQGAFVQGKQILDAILIANEIVDEKRRSGEGVVFKIDFEKLTTMVGRNRTRVSHLQFADDTIFLSSTREEDLQTLKSLLLVFGHISGLKVNIDKSNIYGINLEHNHLSRLAELLDCKASGWLILYLRLPLGGNPKACGFWDPVIERILRRLDE</sequence>
<dbReference type="PANTHER" id="PTHR46890">
    <property type="entry name" value="NON-LTR RETROLELEMENT REVERSE TRANSCRIPTASE-LIKE PROTEIN-RELATED"/>
    <property type="match status" value="1"/>
</dbReference>
<dbReference type="Pfam" id="PF03372">
    <property type="entry name" value="Exo_endo_phos"/>
    <property type="match status" value="1"/>
</dbReference>
<dbReference type="InterPro" id="IPR020847">
    <property type="entry name" value="AP_endonuclease_F1_BS"/>
</dbReference>
<dbReference type="GO" id="GO:0006281">
    <property type="term" value="P:DNA repair"/>
    <property type="evidence" value="ECO:0007669"/>
    <property type="project" value="InterPro"/>
</dbReference>
<protein>
    <submittedName>
        <fullName evidence="2">Transposon TX1 uncharacterized 149 kDa protein</fullName>
    </submittedName>
</protein>
<dbReference type="InterPro" id="IPR005135">
    <property type="entry name" value="Endo/exonuclease/phosphatase"/>
</dbReference>
<dbReference type="CDD" id="cd01650">
    <property type="entry name" value="RT_nLTR_like"/>
    <property type="match status" value="1"/>
</dbReference>
<evidence type="ECO:0000313" key="3">
    <source>
        <dbReference type="Proteomes" id="UP000288805"/>
    </source>
</evidence>
<organism evidence="2 3">
    <name type="scientific">Vitis vinifera</name>
    <name type="common">Grape</name>
    <dbReference type="NCBI Taxonomy" id="29760"/>
    <lineage>
        <taxon>Eukaryota</taxon>
        <taxon>Viridiplantae</taxon>
        <taxon>Streptophyta</taxon>
        <taxon>Embryophyta</taxon>
        <taxon>Tracheophyta</taxon>
        <taxon>Spermatophyta</taxon>
        <taxon>Magnoliopsida</taxon>
        <taxon>eudicotyledons</taxon>
        <taxon>Gunneridae</taxon>
        <taxon>Pentapetalae</taxon>
        <taxon>rosids</taxon>
        <taxon>Vitales</taxon>
        <taxon>Vitaceae</taxon>
        <taxon>Viteae</taxon>
        <taxon>Vitis</taxon>
    </lineage>
</organism>
<evidence type="ECO:0000313" key="2">
    <source>
        <dbReference type="EMBL" id="RVW84725.1"/>
    </source>
</evidence>
<dbReference type="PANTHER" id="PTHR46890:SF50">
    <property type="entry name" value="RNA-DIRECTED DNA POLYMERASE, EUKARYOTA, REVERSE TRANSCRIPTASE ZINC-BINDING DOMAIN PROTEIN-RELATED"/>
    <property type="match status" value="1"/>
</dbReference>
<dbReference type="InterPro" id="IPR052343">
    <property type="entry name" value="Retrotransposon-Effector_Assoc"/>
</dbReference>
<dbReference type="EMBL" id="QGNW01000212">
    <property type="protein sequence ID" value="RVW84725.1"/>
    <property type="molecule type" value="Genomic_DNA"/>
</dbReference>
<gene>
    <name evidence="2" type="primary">YTX2_593</name>
    <name evidence="2" type="ORF">CK203_046670</name>
</gene>
<dbReference type="PROSITE" id="PS00726">
    <property type="entry name" value="AP_NUCLEASE_F1_1"/>
    <property type="match status" value="1"/>
</dbReference>